<protein>
    <submittedName>
        <fullName evidence="1">Uncharacterized protein</fullName>
    </submittedName>
</protein>
<organism evidence="1 2">
    <name type="scientific">Paracoccus yeei</name>
    <dbReference type="NCBI Taxonomy" id="147645"/>
    <lineage>
        <taxon>Bacteria</taxon>
        <taxon>Pseudomonadati</taxon>
        <taxon>Pseudomonadota</taxon>
        <taxon>Alphaproteobacteria</taxon>
        <taxon>Rhodobacterales</taxon>
        <taxon>Paracoccaceae</taxon>
        <taxon>Paracoccus</taxon>
    </lineage>
</organism>
<name>A0A386USS8_9RHOB</name>
<proteinExistence type="predicted"/>
<reference evidence="2" key="1">
    <citation type="submission" date="2018-07" db="EMBL/GenBank/DDBJ databases">
        <title>Genome Structure of the Opportunistic Pathogen Paracoccus yeei (Alphaproteobacteria) and Identification of Putative Virulence Factors.</title>
        <authorList>
            <person name="Lasek R."/>
            <person name="Szuplewska M."/>
            <person name="Mitura M."/>
            <person name="Decewicz P."/>
            <person name="Chmielowska C."/>
            <person name="Pawlot A."/>
            <person name="Sentkowska D."/>
            <person name="Czarnecki J."/>
            <person name="Bartosik D."/>
        </authorList>
    </citation>
    <scope>NUCLEOTIDE SEQUENCE [LARGE SCALE GENOMIC DNA]</scope>
    <source>
        <strain evidence="2">CCUG 32053</strain>
        <plasmid evidence="2">pyee3</plasmid>
    </source>
</reference>
<keyword evidence="1" id="KW-0614">Plasmid</keyword>
<accession>A0A386USS8</accession>
<gene>
    <name evidence="1" type="ORF">PY32053_04245</name>
</gene>
<evidence type="ECO:0000313" key="2">
    <source>
        <dbReference type="Proteomes" id="UP000272010"/>
    </source>
</evidence>
<geneLocation type="plasmid" evidence="2">
    <name>pyee3</name>
</geneLocation>
<evidence type="ECO:0000313" key="1">
    <source>
        <dbReference type="EMBL" id="AYF03775.1"/>
    </source>
</evidence>
<sequence length="48" mass="5473">MKASKCWQDEISDEWSDIFCNEGAATVTDRGMTQILIGYARCSCRLLR</sequence>
<dbReference type="EMBL" id="CP031081">
    <property type="protein sequence ID" value="AYF03775.1"/>
    <property type="molecule type" value="Genomic_DNA"/>
</dbReference>
<dbReference type="Proteomes" id="UP000272010">
    <property type="component" value="Plasmid pYEE3"/>
</dbReference>
<dbReference type="AlphaFoldDB" id="A0A386USS8"/>